<accession>A0A949K3Y0</accession>
<dbReference type="Proteomes" id="UP000712157">
    <property type="component" value="Unassembled WGS sequence"/>
</dbReference>
<comment type="caution">
    <text evidence="1">The sequence shown here is derived from an EMBL/GenBank/DDBJ whole genome shotgun (WGS) entry which is preliminary data.</text>
</comment>
<proteinExistence type="predicted"/>
<organism evidence="1 2">
    <name type="scientific">Diplocloster agilis</name>
    <dbReference type="NCBI Taxonomy" id="2850323"/>
    <lineage>
        <taxon>Bacteria</taxon>
        <taxon>Bacillati</taxon>
        <taxon>Bacillota</taxon>
        <taxon>Clostridia</taxon>
        <taxon>Lachnospirales</taxon>
        <taxon>Lachnospiraceae</taxon>
        <taxon>Diplocloster</taxon>
    </lineage>
</organism>
<reference evidence="1" key="1">
    <citation type="submission" date="2021-06" db="EMBL/GenBank/DDBJ databases">
        <title>Description of novel taxa of the family Lachnospiraceae.</title>
        <authorList>
            <person name="Chaplin A.V."/>
            <person name="Sokolova S.R."/>
            <person name="Pikina A.P."/>
            <person name="Korzhanova M."/>
            <person name="Belova V."/>
            <person name="Korostin D."/>
            <person name="Efimov B.A."/>
        </authorList>
    </citation>
    <scope>NUCLEOTIDE SEQUENCE</scope>
    <source>
        <strain evidence="1">ASD5720</strain>
    </source>
</reference>
<name>A0A949K3Y0_9FIRM</name>
<evidence type="ECO:0000313" key="2">
    <source>
        <dbReference type="Proteomes" id="UP000712157"/>
    </source>
</evidence>
<sequence>MDSKANVNHTHAWASITNKPSSFPPSLHSHDNYLPKSGGAISGSLSINQGTKLGSASDTINRILFNTMVISFSNGLAIWPHNLGTKPNVIFITSSSNITDALIFTYAFDESNATTAKIYCYTRSGNAMAGNVRVSILVII</sequence>
<dbReference type="EMBL" id="JAHQCW010000090">
    <property type="protein sequence ID" value="MBU9739736.1"/>
    <property type="molecule type" value="Genomic_DNA"/>
</dbReference>
<evidence type="ECO:0000313" key="1">
    <source>
        <dbReference type="EMBL" id="MBU9739736.1"/>
    </source>
</evidence>
<protein>
    <submittedName>
        <fullName evidence="1">Uncharacterized protein</fullName>
    </submittedName>
</protein>
<gene>
    <name evidence="1" type="ORF">KTH89_24710</name>
</gene>
<keyword evidence="2" id="KW-1185">Reference proteome</keyword>
<dbReference type="AlphaFoldDB" id="A0A949K3Y0"/>